<evidence type="ECO:0000256" key="1">
    <source>
        <dbReference type="SAM" id="Phobius"/>
    </source>
</evidence>
<keyword evidence="1" id="KW-0812">Transmembrane</keyword>
<evidence type="ECO:0000313" key="3">
    <source>
        <dbReference type="Proteomes" id="UP000319462"/>
    </source>
</evidence>
<dbReference type="RefSeq" id="XP_001564176.1">
    <property type="nucleotide sequence ID" value="XM_001564126.1"/>
</dbReference>
<feature type="transmembrane region" description="Helical" evidence="1">
    <location>
        <begin position="202"/>
        <end position="225"/>
    </location>
</feature>
<dbReference type="VEuPathDB" id="TriTrypDB:LbrM.19.0800"/>
<dbReference type="KEGG" id="lbz:LBRM_19_0800"/>
<keyword evidence="1" id="KW-0472">Membrane</keyword>
<protein>
    <submittedName>
        <fullName evidence="2">Hypothetical_protein</fullName>
    </submittedName>
</protein>
<organism evidence="2 3">
    <name type="scientific">Leishmania braziliensis MHOM/BR/75/M2904</name>
    <dbReference type="NCBI Taxonomy" id="420245"/>
    <lineage>
        <taxon>Eukaryota</taxon>
        <taxon>Discoba</taxon>
        <taxon>Euglenozoa</taxon>
        <taxon>Kinetoplastea</taxon>
        <taxon>Metakinetoplastina</taxon>
        <taxon>Trypanosomatida</taxon>
        <taxon>Trypanosomatidae</taxon>
        <taxon>Leishmaniinae</taxon>
        <taxon>Leishmania</taxon>
        <taxon>Leishmania braziliensis species complex</taxon>
    </lineage>
</organism>
<accession>A0A3P3Z3Q5</accession>
<evidence type="ECO:0000313" key="2">
    <source>
        <dbReference type="EMBL" id="SYZ64851.1"/>
    </source>
</evidence>
<dbReference type="AlphaFoldDB" id="A0A3P3Z3Q5"/>
<proteinExistence type="predicted"/>
<gene>
    <name evidence="2" type="ORF">LBRM2904_19.0450</name>
</gene>
<keyword evidence="1" id="KW-1133">Transmembrane helix</keyword>
<sequence length="262" mass="29170">MLRFCPLGRLDALAPLPLQRRMVAAATSTLQLQPRRSYATGARSTAQEQRYYTEPLRAPKYGISTIVGRQRSKVGAANAATTASGVAPSPMAEEIAAGLGHRIGVVHPNTVTRCLDVNRSPREQLVCLITSHCRPVRYNGAGVPVDGSLLLLPWQEQLRLCTAILAALYITKTFFDVMRFELLYYGVWKVCYRNDDSLMKRLLYYGSTAMLGIGLLFSFSLNFFLSACLVGRREIAGQMVCNVFAYVIPRRTLQRLTNRRGC</sequence>
<name>A0A3P3Z3Q5_LEIBR</name>
<dbReference type="EMBL" id="LS997618">
    <property type="protein sequence ID" value="SYZ64851.1"/>
    <property type="molecule type" value="Genomic_DNA"/>
</dbReference>
<dbReference type="Proteomes" id="UP000319462">
    <property type="component" value="Chromosome 19"/>
</dbReference>
<reference evidence="2 3" key="1">
    <citation type="submission" date="2018-09" db="EMBL/GenBank/DDBJ databases">
        <authorList>
            <person name="Peiro R."/>
            <person name="Begona"/>
            <person name="Cbmso G."/>
            <person name="Lopez M."/>
            <person name="Gonzalez S."/>
        </authorList>
    </citation>
    <scope>NUCLEOTIDE SEQUENCE [LARGE SCALE GENOMIC DNA]</scope>
</reference>